<protein>
    <recommendedName>
        <fullName evidence="3">Lipoprotein</fullName>
    </recommendedName>
</protein>
<dbReference type="EMBL" id="CP088155">
    <property type="protein sequence ID" value="WYM97513.1"/>
    <property type="molecule type" value="Genomic_DNA"/>
</dbReference>
<accession>A0ABZ2TQS4</accession>
<name>A0ABZ2TQS4_9BACT</name>
<gene>
    <name evidence="1" type="ORF">LQ356_01260</name>
</gene>
<reference evidence="1" key="1">
    <citation type="submission" date="2021-11" db="EMBL/GenBank/DDBJ databases">
        <title>The first genome sequence of unculturable Mycoplasma faucium obtained by de novo assembly of metagenomic reads.</title>
        <authorList>
            <person name="Sabat A.J."/>
            <person name="Bathoorn E."/>
            <person name="Akkerboom V."/>
            <person name="Friedrich A.W."/>
        </authorList>
    </citation>
    <scope>NUCLEOTIDE SEQUENCE [LARGE SCALE GENOMIC DNA]</scope>
    <source>
        <strain evidence="1">UMCG-MFM1</strain>
    </source>
</reference>
<sequence>MKLKKIYLSTPLAILSSLLPSCTIIKKTNYEINNQFKDVFSKFYNSYMYYGLLAKNSNVAEWKNILDKYYVFGKNYTFKELYERKYKNEYTLEQFKQLLRVKYRFLFDKNTIEEFDEAFLRYSHDARYYQLIEGIQAIYSYSKYKHIFNLDYWKNFPEIQEKIKLMNKKYDEDFFRTKFLVFMNFTYFQDLSNVNEQLVNEISINKIGYSNKNKVLNINIDSTYKIKNNNYDSSAKKYKKYFQLFEINKIESNIYRPVIHLNINVKNWNIYEKWSKKYDTYWFDFFKDLY</sequence>
<keyword evidence="2" id="KW-1185">Reference proteome</keyword>
<organism evidence="1 2">
    <name type="scientific">Metamycoplasma faucium</name>
    <dbReference type="NCBI Taxonomy" id="56142"/>
    <lineage>
        <taxon>Bacteria</taxon>
        <taxon>Bacillati</taxon>
        <taxon>Mycoplasmatota</taxon>
        <taxon>Mycoplasmoidales</taxon>
        <taxon>Metamycoplasmataceae</taxon>
        <taxon>Metamycoplasma</taxon>
    </lineage>
</organism>
<dbReference type="RefSeq" id="WP_405312005.1">
    <property type="nucleotide sequence ID" value="NZ_CP088155.1"/>
</dbReference>
<proteinExistence type="predicted"/>
<evidence type="ECO:0000313" key="2">
    <source>
        <dbReference type="Proteomes" id="UP001622612"/>
    </source>
</evidence>
<evidence type="ECO:0000313" key="1">
    <source>
        <dbReference type="EMBL" id="WYM97513.1"/>
    </source>
</evidence>
<dbReference type="Proteomes" id="UP001622612">
    <property type="component" value="Chromosome"/>
</dbReference>
<evidence type="ECO:0008006" key="3">
    <source>
        <dbReference type="Google" id="ProtNLM"/>
    </source>
</evidence>